<protein>
    <submittedName>
        <fullName evidence="2">Uncharacterized protein</fullName>
    </submittedName>
</protein>
<feature type="region of interest" description="Disordered" evidence="1">
    <location>
        <begin position="90"/>
        <end position="141"/>
    </location>
</feature>
<feature type="non-terminal residue" evidence="2">
    <location>
        <position position="1"/>
    </location>
</feature>
<keyword evidence="3" id="KW-1185">Reference proteome</keyword>
<feature type="compositionally biased region" description="Polar residues" evidence="1">
    <location>
        <begin position="153"/>
        <end position="176"/>
    </location>
</feature>
<dbReference type="AlphaFoldDB" id="A0AAN7ADG8"/>
<dbReference type="Proteomes" id="UP001302126">
    <property type="component" value="Unassembled WGS sequence"/>
</dbReference>
<evidence type="ECO:0000313" key="3">
    <source>
        <dbReference type="Proteomes" id="UP001302126"/>
    </source>
</evidence>
<reference evidence="2" key="2">
    <citation type="submission" date="2023-05" db="EMBL/GenBank/DDBJ databases">
        <authorList>
            <consortium name="Lawrence Berkeley National Laboratory"/>
            <person name="Steindorff A."/>
            <person name="Hensen N."/>
            <person name="Bonometti L."/>
            <person name="Westerberg I."/>
            <person name="Brannstrom I.O."/>
            <person name="Guillou S."/>
            <person name="Cros-Aarteil S."/>
            <person name="Calhoun S."/>
            <person name="Haridas S."/>
            <person name="Kuo A."/>
            <person name="Mondo S."/>
            <person name="Pangilinan J."/>
            <person name="Riley R."/>
            <person name="Labutti K."/>
            <person name="Andreopoulos B."/>
            <person name="Lipzen A."/>
            <person name="Chen C."/>
            <person name="Yanf M."/>
            <person name="Daum C."/>
            <person name="Ng V."/>
            <person name="Clum A."/>
            <person name="Ohm R."/>
            <person name="Martin F."/>
            <person name="Silar P."/>
            <person name="Natvig D."/>
            <person name="Lalanne C."/>
            <person name="Gautier V."/>
            <person name="Ament-Velasquez S.L."/>
            <person name="Kruys A."/>
            <person name="Hutchinson M.I."/>
            <person name="Powell A.J."/>
            <person name="Barry K."/>
            <person name="Miller A.N."/>
            <person name="Grigoriev I.V."/>
            <person name="Debuchy R."/>
            <person name="Gladieux P."/>
            <person name="Thoren M.H."/>
            <person name="Johannesson H."/>
        </authorList>
    </citation>
    <scope>NUCLEOTIDE SEQUENCE</scope>
    <source>
        <strain evidence="2">PSN309</strain>
    </source>
</reference>
<evidence type="ECO:0000313" key="2">
    <source>
        <dbReference type="EMBL" id="KAK4182005.1"/>
    </source>
</evidence>
<sequence length="537" mass="58014">LPRWSEAAALAHFSVVHNLRTVIKFKAGWNIYWRLLRLSQLPVLSLSHQSPQLQQPGTGNMKSQPIKRRRLSVAPGANQENLITGRGMFAKTAPSRSGTPVRSVTPVHSMHEATPNGLPAGVSSTMNRRASRVSISGPASACAPVNSIRQATPSDLSAVSSTENRRASSVSVSRPTPASAPVNSPKLRSNPATPKVIGIKPRSSSPKIISVKPRSIPSAMVKGVKRSASSPLSKSSVMAADLSSSPAEKTPTRNSDQATTPTSQQDSSKKQKTADDKNGETPTIAAELTIRVGSTSTTVQLQPALMNKIASISMSTNTGEATPVGSTDSPSPAKPRFMAKKTSIPGWSPPQAPQAVFCSKLKNFPTDVIPSSKTWNMIYGPDFTLLEGCYPFMLPIVASWGPKVDTTVRSKLKDILSAHVAIAFITARDNDDDSQVVGMQIRTRDGGAPETSYARLVLRDYWFCLLKWANTMATFHHTEASGPSLDSFIADYFKKQFESNVARMTSFVDYADFAQLLSTIARYDAEKGFWVEIDTQK</sequence>
<evidence type="ECO:0000256" key="1">
    <source>
        <dbReference type="SAM" id="MobiDB-lite"/>
    </source>
</evidence>
<feature type="compositionally biased region" description="Low complexity" evidence="1">
    <location>
        <begin position="199"/>
        <end position="218"/>
    </location>
</feature>
<accession>A0AAN7ADG8</accession>
<feature type="compositionally biased region" description="Basic and acidic residues" evidence="1">
    <location>
        <begin position="267"/>
        <end position="279"/>
    </location>
</feature>
<name>A0AAN7ADG8_9PEZI</name>
<feature type="region of interest" description="Disordered" evidence="1">
    <location>
        <begin position="153"/>
        <end position="282"/>
    </location>
</feature>
<proteinExistence type="predicted"/>
<feature type="compositionally biased region" description="Low complexity" evidence="1">
    <location>
        <begin position="227"/>
        <end position="236"/>
    </location>
</feature>
<feature type="compositionally biased region" description="Polar residues" evidence="1">
    <location>
        <begin position="242"/>
        <end position="266"/>
    </location>
</feature>
<gene>
    <name evidence="2" type="ORF">QBC35DRAFT_551088</name>
</gene>
<organism evidence="2 3">
    <name type="scientific">Podospora australis</name>
    <dbReference type="NCBI Taxonomy" id="1536484"/>
    <lineage>
        <taxon>Eukaryota</taxon>
        <taxon>Fungi</taxon>
        <taxon>Dikarya</taxon>
        <taxon>Ascomycota</taxon>
        <taxon>Pezizomycotina</taxon>
        <taxon>Sordariomycetes</taxon>
        <taxon>Sordariomycetidae</taxon>
        <taxon>Sordariales</taxon>
        <taxon>Podosporaceae</taxon>
        <taxon>Podospora</taxon>
    </lineage>
</organism>
<reference evidence="2" key="1">
    <citation type="journal article" date="2023" name="Mol. Phylogenet. Evol.">
        <title>Genome-scale phylogeny and comparative genomics of the fungal order Sordariales.</title>
        <authorList>
            <person name="Hensen N."/>
            <person name="Bonometti L."/>
            <person name="Westerberg I."/>
            <person name="Brannstrom I.O."/>
            <person name="Guillou S."/>
            <person name="Cros-Aarteil S."/>
            <person name="Calhoun S."/>
            <person name="Haridas S."/>
            <person name="Kuo A."/>
            <person name="Mondo S."/>
            <person name="Pangilinan J."/>
            <person name="Riley R."/>
            <person name="LaButti K."/>
            <person name="Andreopoulos B."/>
            <person name="Lipzen A."/>
            <person name="Chen C."/>
            <person name="Yan M."/>
            <person name="Daum C."/>
            <person name="Ng V."/>
            <person name="Clum A."/>
            <person name="Steindorff A."/>
            <person name="Ohm R.A."/>
            <person name="Martin F."/>
            <person name="Silar P."/>
            <person name="Natvig D.O."/>
            <person name="Lalanne C."/>
            <person name="Gautier V."/>
            <person name="Ament-Velasquez S.L."/>
            <person name="Kruys A."/>
            <person name="Hutchinson M.I."/>
            <person name="Powell A.J."/>
            <person name="Barry K."/>
            <person name="Miller A.N."/>
            <person name="Grigoriev I.V."/>
            <person name="Debuchy R."/>
            <person name="Gladieux P."/>
            <person name="Hiltunen Thoren M."/>
            <person name="Johannesson H."/>
        </authorList>
    </citation>
    <scope>NUCLEOTIDE SEQUENCE</scope>
    <source>
        <strain evidence="2">PSN309</strain>
    </source>
</reference>
<comment type="caution">
    <text evidence="2">The sequence shown here is derived from an EMBL/GenBank/DDBJ whole genome shotgun (WGS) entry which is preliminary data.</text>
</comment>
<feature type="compositionally biased region" description="Polar residues" evidence="1">
    <location>
        <begin position="316"/>
        <end position="330"/>
    </location>
</feature>
<feature type="region of interest" description="Disordered" evidence="1">
    <location>
        <begin position="316"/>
        <end position="336"/>
    </location>
</feature>
<dbReference type="EMBL" id="MU864836">
    <property type="protein sequence ID" value="KAK4182005.1"/>
    <property type="molecule type" value="Genomic_DNA"/>
</dbReference>